<dbReference type="PRINTS" id="PR00901">
    <property type="entry name" value="PHEROMONEBAR"/>
</dbReference>
<evidence type="ECO:0000256" key="1">
    <source>
        <dbReference type="ARBA" id="ARBA00004141"/>
    </source>
</evidence>
<keyword evidence="4 10" id="KW-0812">Transmembrane</keyword>
<dbReference type="GO" id="GO:0005886">
    <property type="term" value="C:plasma membrane"/>
    <property type="evidence" value="ECO:0007669"/>
    <property type="project" value="TreeGrafter"/>
</dbReference>
<dbReference type="OrthoDB" id="2874149at2759"/>
<evidence type="ECO:0000256" key="9">
    <source>
        <dbReference type="ARBA" id="ARBA00023224"/>
    </source>
</evidence>
<dbReference type="PANTHER" id="PTHR28097">
    <property type="entry name" value="PHEROMONE A FACTOR RECEPTOR"/>
    <property type="match status" value="1"/>
</dbReference>
<evidence type="ECO:0000313" key="11">
    <source>
        <dbReference type="EMBL" id="KAG7085964.1"/>
    </source>
</evidence>
<evidence type="ECO:0000256" key="5">
    <source>
        <dbReference type="ARBA" id="ARBA00022989"/>
    </source>
</evidence>
<evidence type="ECO:0000313" key="12">
    <source>
        <dbReference type="Proteomes" id="UP001049176"/>
    </source>
</evidence>
<evidence type="ECO:0008006" key="13">
    <source>
        <dbReference type="Google" id="ProtNLM"/>
    </source>
</evidence>
<keyword evidence="5 10" id="KW-1133">Transmembrane helix</keyword>
<dbReference type="Proteomes" id="UP001049176">
    <property type="component" value="Chromosome 11"/>
</dbReference>
<feature type="transmembrane region" description="Helical" evidence="10">
    <location>
        <begin position="6"/>
        <end position="25"/>
    </location>
</feature>
<dbReference type="Pfam" id="PF02076">
    <property type="entry name" value="STE3"/>
    <property type="match status" value="1"/>
</dbReference>
<comment type="subcellular location">
    <subcellularLocation>
        <location evidence="1">Membrane</location>
        <topology evidence="1">Multi-pass membrane protein</topology>
    </subcellularLocation>
</comment>
<keyword evidence="9" id="KW-0807">Transducer</keyword>
<evidence type="ECO:0000256" key="7">
    <source>
        <dbReference type="ARBA" id="ARBA00023136"/>
    </source>
</evidence>
<keyword evidence="12" id="KW-1185">Reference proteome</keyword>
<dbReference type="PRINTS" id="PR00899">
    <property type="entry name" value="GPCRSTE3"/>
</dbReference>
<keyword evidence="7 10" id="KW-0472">Membrane</keyword>
<dbReference type="RefSeq" id="XP_043002435.1">
    <property type="nucleotide sequence ID" value="XM_043160478.1"/>
</dbReference>
<evidence type="ECO:0000256" key="10">
    <source>
        <dbReference type="SAM" id="Phobius"/>
    </source>
</evidence>
<keyword evidence="3" id="KW-0589">Pheromone response</keyword>
<evidence type="ECO:0000256" key="4">
    <source>
        <dbReference type="ARBA" id="ARBA00022692"/>
    </source>
</evidence>
<dbReference type="PANTHER" id="PTHR28097:SF1">
    <property type="entry name" value="PHEROMONE A FACTOR RECEPTOR"/>
    <property type="match status" value="1"/>
</dbReference>
<comment type="similarity">
    <text evidence="2">Belongs to the G-protein coupled receptor 4 family.</text>
</comment>
<dbReference type="InterPro" id="IPR001499">
    <property type="entry name" value="GPCR_STE3"/>
</dbReference>
<name>A0A9P7RLQ9_9AGAR</name>
<evidence type="ECO:0000256" key="3">
    <source>
        <dbReference type="ARBA" id="ARBA00022507"/>
    </source>
</evidence>
<dbReference type="CDD" id="cd14966">
    <property type="entry name" value="7tmD_STE3"/>
    <property type="match status" value="1"/>
</dbReference>
<evidence type="ECO:0000256" key="8">
    <source>
        <dbReference type="ARBA" id="ARBA00023170"/>
    </source>
</evidence>
<organism evidence="11 12">
    <name type="scientific">Marasmius oreades</name>
    <name type="common">fairy-ring Marasmius</name>
    <dbReference type="NCBI Taxonomy" id="181124"/>
    <lineage>
        <taxon>Eukaryota</taxon>
        <taxon>Fungi</taxon>
        <taxon>Dikarya</taxon>
        <taxon>Basidiomycota</taxon>
        <taxon>Agaricomycotina</taxon>
        <taxon>Agaricomycetes</taxon>
        <taxon>Agaricomycetidae</taxon>
        <taxon>Agaricales</taxon>
        <taxon>Marasmiineae</taxon>
        <taxon>Marasmiaceae</taxon>
        <taxon>Marasmius</taxon>
    </lineage>
</organism>
<gene>
    <name evidence="11" type="ORF">E1B28_003489</name>
</gene>
<keyword evidence="8" id="KW-0675">Receptor</keyword>
<feature type="transmembrane region" description="Helical" evidence="10">
    <location>
        <begin position="69"/>
        <end position="88"/>
    </location>
</feature>
<dbReference type="GO" id="GO:0000750">
    <property type="term" value="P:pheromone-dependent signal transduction involved in conjugation with cellular fusion"/>
    <property type="evidence" value="ECO:0007669"/>
    <property type="project" value="TreeGrafter"/>
</dbReference>
<dbReference type="InterPro" id="IPR000481">
    <property type="entry name" value="GPCR_Pheromne_B_alpha_rcpt"/>
</dbReference>
<dbReference type="GO" id="GO:0004934">
    <property type="term" value="F:mating-type alpha-factor pheromone receptor activity"/>
    <property type="evidence" value="ECO:0007669"/>
    <property type="project" value="InterPro"/>
</dbReference>
<sequence length="444" mass="49805">MAYPNEVYTTFSLFSLILVIIPLPWHLEAWNTGTCCFMLWAAALNLNFFVNSIVWNGQVLNFAPVWCDISTVIIVGTNVALPACSLCINRRLYHIATTNAVTVTRAEKRRAIIADFAICMGIPFLNMILHYIVQGHRFDIFEDIGCWPSTYVTWVTFVLIFSWPLAIAVVSGVYSVLTLISFNKRRRQFKELLSRNNNLNPNRYLRLMCLASVDVVFTIPVSIWSMANNVRLGVHPWVSWEVTHLKFSNVRLIPALLWKADPVQSINLEFTRWAIIACSILFFMFFGFADEARKNYRAAVSSVQKRVGYTSTGSMTLTGTGTGKSMTSSSNSTTMPVFVRRETHRKRDSLESFTDVASVRSEGRDFREKQFDQSFGTLSLSDVGGTLADTQSCPSSPASSFGSASCIESQYDKDEQPDIEISSLRYSIAPPEAAHLTKDTSGMV</sequence>
<dbReference type="AlphaFoldDB" id="A0A9P7RLQ9"/>
<feature type="transmembrane region" description="Helical" evidence="10">
    <location>
        <begin position="270"/>
        <end position="289"/>
    </location>
</feature>
<dbReference type="GeneID" id="66072565"/>
<comment type="caution">
    <text evidence="11">The sequence shown here is derived from an EMBL/GenBank/DDBJ whole genome shotgun (WGS) entry which is preliminary data.</text>
</comment>
<dbReference type="KEGG" id="more:E1B28_003489"/>
<dbReference type="EMBL" id="CM032191">
    <property type="protein sequence ID" value="KAG7085964.1"/>
    <property type="molecule type" value="Genomic_DNA"/>
</dbReference>
<feature type="transmembrane region" description="Helical" evidence="10">
    <location>
        <begin position="37"/>
        <end position="57"/>
    </location>
</feature>
<feature type="transmembrane region" description="Helical" evidence="10">
    <location>
        <begin position="112"/>
        <end position="133"/>
    </location>
</feature>
<evidence type="ECO:0000256" key="2">
    <source>
        <dbReference type="ARBA" id="ARBA00011085"/>
    </source>
</evidence>
<feature type="transmembrane region" description="Helical" evidence="10">
    <location>
        <begin position="204"/>
        <end position="227"/>
    </location>
</feature>
<reference evidence="11" key="1">
    <citation type="journal article" date="2021" name="Genome Biol. Evol.">
        <title>The assembled and annotated genome of the fairy-ring fungus Marasmius oreades.</title>
        <authorList>
            <person name="Hiltunen M."/>
            <person name="Ament-Velasquez S.L."/>
            <person name="Johannesson H."/>
        </authorList>
    </citation>
    <scope>NUCLEOTIDE SEQUENCE</scope>
    <source>
        <strain evidence="11">03SP1</strain>
    </source>
</reference>
<feature type="transmembrane region" description="Helical" evidence="10">
    <location>
        <begin position="153"/>
        <end position="183"/>
    </location>
</feature>
<protein>
    <recommendedName>
        <fullName evidence="13">Pheromone receptor</fullName>
    </recommendedName>
</protein>
<proteinExistence type="inferred from homology"/>
<keyword evidence="6" id="KW-0297">G-protein coupled receptor</keyword>
<accession>A0A9P7RLQ9</accession>
<evidence type="ECO:0000256" key="6">
    <source>
        <dbReference type="ARBA" id="ARBA00023040"/>
    </source>
</evidence>